<proteinExistence type="predicted"/>
<organism evidence="2 3">
    <name type="scientific">Elysia chlorotica</name>
    <name type="common">Eastern emerald elysia</name>
    <name type="synonym">Sea slug</name>
    <dbReference type="NCBI Taxonomy" id="188477"/>
    <lineage>
        <taxon>Eukaryota</taxon>
        <taxon>Metazoa</taxon>
        <taxon>Spiralia</taxon>
        <taxon>Lophotrochozoa</taxon>
        <taxon>Mollusca</taxon>
        <taxon>Gastropoda</taxon>
        <taxon>Heterobranchia</taxon>
        <taxon>Euthyneura</taxon>
        <taxon>Panpulmonata</taxon>
        <taxon>Sacoglossa</taxon>
        <taxon>Placobranchoidea</taxon>
        <taxon>Plakobranchidae</taxon>
        <taxon>Elysia</taxon>
    </lineage>
</organism>
<evidence type="ECO:0000313" key="3">
    <source>
        <dbReference type="Proteomes" id="UP000271974"/>
    </source>
</evidence>
<comment type="caution">
    <text evidence="2">The sequence shown here is derived from an EMBL/GenBank/DDBJ whole genome shotgun (WGS) entry which is preliminary data.</text>
</comment>
<accession>A0A433T755</accession>
<protein>
    <submittedName>
        <fullName evidence="2">Uncharacterized protein</fullName>
    </submittedName>
</protein>
<dbReference type="AlphaFoldDB" id="A0A433T755"/>
<sequence>MKYSHTVHPKSSRRTEASAEVCPPATQTSPTALDGRAEVEVRRVPAGQGPDEVPAAQQVLQADLGHVLAQLHEVGQVGQLVLIGQQHQGPQRQQQQGTDQSEREGHQHQHGQPQARVDGQEDPRVVTLVAAGGRGRHAHRGTGHSGNWTGHFRHWSLWPLNRSLWPLVGLVTLATWQVTFLVTLATEQVKLVTGGTGHSRHGTGHSGHLAGHSLHWTSHSGHWCSRPGLVNFVGFLCQVSSMYALGGEIEKASYD</sequence>
<keyword evidence="3" id="KW-1185">Reference proteome</keyword>
<evidence type="ECO:0000313" key="2">
    <source>
        <dbReference type="EMBL" id="RUS77380.1"/>
    </source>
</evidence>
<reference evidence="2 3" key="1">
    <citation type="submission" date="2019-01" db="EMBL/GenBank/DDBJ databases">
        <title>A draft genome assembly of the solar-powered sea slug Elysia chlorotica.</title>
        <authorList>
            <person name="Cai H."/>
            <person name="Li Q."/>
            <person name="Fang X."/>
            <person name="Li J."/>
            <person name="Curtis N.E."/>
            <person name="Altenburger A."/>
            <person name="Shibata T."/>
            <person name="Feng M."/>
            <person name="Maeda T."/>
            <person name="Schwartz J.A."/>
            <person name="Shigenobu S."/>
            <person name="Lundholm N."/>
            <person name="Nishiyama T."/>
            <person name="Yang H."/>
            <person name="Hasebe M."/>
            <person name="Li S."/>
            <person name="Pierce S.K."/>
            <person name="Wang J."/>
        </authorList>
    </citation>
    <scope>NUCLEOTIDE SEQUENCE [LARGE SCALE GENOMIC DNA]</scope>
    <source>
        <strain evidence="2">EC2010</strain>
        <tissue evidence="2">Whole organism of an adult</tissue>
    </source>
</reference>
<feature type="region of interest" description="Disordered" evidence="1">
    <location>
        <begin position="1"/>
        <end position="37"/>
    </location>
</feature>
<name>A0A433T755_ELYCH</name>
<dbReference type="EMBL" id="RQTK01000585">
    <property type="protein sequence ID" value="RUS77380.1"/>
    <property type="molecule type" value="Genomic_DNA"/>
</dbReference>
<dbReference type="Proteomes" id="UP000271974">
    <property type="component" value="Unassembled WGS sequence"/>
</dbReference>
<feature type="compositionally biased region" description="Basic residues" evidence="1">
    <location>
        <begin position="1"/>
        <end position="12"/>
    </location>
</feature>
<evidence type="ECO:0000256" key="1">
    <source>
        <dbReference type="SAM" id="MobiDB-lite"/>
    </source>
</evidence>
<feature type="region of interest" description="Disordered" evidence="1">
    <location>
        <begin position="85"/>
        <end position="123"/>
    </location>
</feature>
<feature type="compositionally biased region" description="Low complexity" evidence="1">
    <location>
        <begin position="85"/>
        <end position="99"/>
    </location>
</feature>
<gene>
    <name evidence="2" type="ORF">EGW08_014860</name>
</gene>